<sequence>MAARSSATSQSAAVSSSRSVFYTMEDFKASFNLFCAVCGIGSLAMPSNYARAGPLYASIALGFMILANMYATLKLSRVMLVAPSSVKTYGDLGEWALGKWGRFFTVVSQMGVCLLSPIVFLVLGSTLLDVLFPDSFSQTFWIIFMALMVVPTFWIIFMALMVVPVCLIPTLKESAGMAFAGCMGTIIADIVAVSVLQYNMRGHPSIPSPDVSLHQVLTCFGNLALAYGAAPVVPDLQREHSQPQRMPRVVVVTILFVSAFFVAIALAGYTAGGCQLSGNILYSIVSTSNPMGVAPLGFTTDRGAVVMAYLFMQVHITIAFSTLTQPAFFMAERLVLGMHQSPAIVPFGQDDHLDVDLEQEMDDKRSYHQSSTPLENGRQVSASSMIEKTEGRMSHLRVALEFGEEITEEQLSAEYRGTKNTLRYISLRLCIIAILVIIAALLQDKFLDLEDFTGATAHTTNCLLMPLLIYLRVFWKSMPIYDKATSMFVMVVCAIAGCYVMIHAGEELFTPSDDDTLFPYCETEFQDEPYYVRNSTN</sequence>
<dbReference type="EMBL" id="JAGDFL010000274">
    <property type="protein sequence ID" value="KAG7394413.1"/>
    <property type="molecule type" value="Genomic_DNA"/>
</dbReference>
<feature type="transmembrane region" description="Helical" evidence="6">
    <location>
        <begin position="249"/>
        <end position="269"/>
    </location>
</feature>
<evidence type="ECO:0000259" key="7">
    <source>
        <dbReference type="Pfam" id="PF01490"/>
    </source>
</evidence>
<gene>
    <name evidence="8" type="ORF">PHYBOEH_005220</name>
</gene>
<comment type="subcellular location">
    <subcellularLocation>
        <location evidence="1">Membrane</location>
        <topology evidence="1">Multi-pass membrane protein</topology>
    </subcellularLocation>
</comment>
<evidence type="ECO:0000256" key="2">
    <source>
        <dbReference type="ARBA" id="ARBA00022692"/>
    </source>
</evidence>
<feature type="transmembrane region" description="Helical" evidence="6">
    <location>
        <begin position="455"/>
        <end position="475"/>
    </location>
</feature>
<feature type="transmembrane region" description="Helical" evidence="6">
    <location>
        <begin position="306"/>
        <end position="331"/>
    </location>
</feature>
<proteinExistence type="predicted"/>
<dbReference type="AlphaFoldDB" id="A0A8T1WR73"/>
<feature type="domain" description="Amino acid transporter transmembrane" evidence="7">
    <location>
        <begin position="28"/>
        <end position="502"/>
    </location>
</feature>
<dbReference type="PANTHER" id="PTHR22950">
    <property type="entry name" value="AMINO ACID TRANSPORTER"/>
    <property type="match status" value="1"/>
</dbReference>
<evidence type="ECO:0000256" key="5">
    <source>
        <dbReference type="SAM" id="MobiDB-lite"/>
    </source>
</evidence>
<dbReference type="Pfam" id="PF01490">
    <property type="entry name" value="Aa_trans"/>
    <property type="match status" value="1"/>
</dbReference>
<feature type="compositionally biased region" description="Polar residues" evidence="5">
    <location>
        <begin position="368"/>
        <end position="381"/>
    </location>
</feature>
<reference evidence="8" key="1">
    <citation type="submission" date="2021-02" db="EMBL/GenBank/DDBJ databases">
        <authorList>
            <person name="Palmer J.M."/>
        </authorList>
    </citation>
    <scope>NUCLEOTIDE SEQUENCE</scope>
    <source>
        <strain evidence="8">SCRP23</strain>
    </source>
</reference>
<feature type="transmembrane region" description="Helical" evidence="6">
    <location>
        <begin position="103"/>
        <end position="128"/>
    </location>
</feature>
<protein>
    <recommendedName>
        <fullName evidence="7">Amino acid transporter transmembrane domain-containing protein</fullName>
    </recommendedName>
</protein>
<dbReference type="Proteomes" id="UP000693981">
    <property type="component" value="Unassembled WGS sequence"/>
</dbReference>
<feature type="transmembrane region" description="Helical" evidence="6">
    <location>
        <begin position="175"/>
        <end position="199"/>
    </location>
</feature>
<evidence type="ECO:0000256" key="3">
    <source>
        <dbReference type="ARBA" id="ARBA00022989"/>
    </source>
</evidence>
<dbReference type="GO" id="GO:0015179">
    <property type="term" value="F:L-amino acid transmembrane transporter activity"/>
    <property type="evidence" value="ECO:0007669"/>
    <property type="project" value="TreeGrafter"/>
</dbReference>
<dbReference type="InterPro" id="IPR013057">
    <property type="entry name" value="AA_transpt_TM"/>
</dbReference>
<feature type="transmembrane region" description="Helical" evidence="6">
    <location>
        <begin position="140"/>
        <end position="163"/>
    </location>
</feature>
<evidence type="ECO:0000256" key="1">
    <source>
        <dbReference type="ARBA" id="ARBA00004141"/>
    </source>
</evidence>
<evidence type="ECO:0000256" key="4">
    <source>
        <dbReference type="ARBA" id="ARBA00023136"/>
    </source>
</evidence>
<feature type="region of interest" description="Disordered" evidence="5">
    <location>
        <begin position="362"/>
        <end position="381"/>
    </location>
</feature>
<accession>A0A8T1WR73</accession>
<dbReference type="PANTHER" id="PTHR22950:SF349">
    <property type="entry name" value="AMINO ACID TRANSPORTER TRANSMEMBRANE DOMAIN-CONTAINING PROTEIN"/>
    <property type="match status" value="1"/>
</dbReference>
<name>A0A8T1WR73_9STRA</name>
<feature type="transmembrane region" description="Helical" evidence="6">
    <location>
        <begin position="425"/>
        <end position="443"/>
    </location>
</feature>
<evidence type="ECO:0000256" key="6">
    <source>
        <dbReference type="SAM" id="Phobius"/>
    </source>
</evidence>
<keyword evidence="9" id="KW-1185">Reference proteome</keyword>
<keyword evidence="2 6" id="KW-0812">Transmembrane</keyword>
<keyword evidence="4 6" id="KW-0472">Membrane</keyword>
<evidence type="ECO:0000313" key="9">
    <source>
        <dbReference type="Proteomes" id="UP000693981"/>
    </source>
</evidence>
<feature type="transmembrane region" description="Helical" evidence="6">
    <location>
        <begin position="55"/>
        <end position="73"/>
    </location>
</feature>
<feature type="transmembrane region" description="Helical" evidence="6">
    <location>
        <begin position="487"/>
        <end position="505"/>
    </location>
</feature>
<dbReference type="GO" id="GO:0005774">
    <property type="term" value="C:vacuolar membrane"/>
    <property type="evidence" value="ECO:0007669"/>
    <property type="project" value="TreeGrafter"/>
</dbReference>
<keyword evidence="3 6" id="KW-1133">Transmembrane helix</keyword>
<comment type="caution">
    <text evidence="8">The sequence shown here is derived from an EMBL/GenBank/DDBJ whole genome shotgun (WGS) entry which is preliminary data.</text>
</comment>
<dbReference type="OrthoDB" id="40134at2759"/>
<organism evidence="8 9">
    <name type="scientific">Phytophthora boehmeriae</name>
    <dbReference type="NCBI Taxonomy" id="109152"/>
    <lineage>
        <taxon>Eukaryota</taxon>
        <taxon>Sar</taxon>
        <taxon>Stramenopiles</taxon>
        <taxon>Oomycota</taxon>
        <taxon>Peronosporomycetes</taxon>
        <taxon>Peronosporales</taxon>
        <taxon>Peronosporaceae</taxon>
        <taxon>Phytophthora</taxon>
    </lineage>
</organism>
<evidence type="ECO:0000313" key="8">
    <source>
        <dbReference type="EMBL" id="KAG7394413.1"/>
    </source>
</evidence>